<sequence length="214" mass="22500">MIRALLRPVWRTLPRTALAACGGLGLLLAGTPRLLSGEPDPWLCVNLLRGAALVLGVGLAFLLDDPARHTTAPVPARRSLRTGLRIALVAPGAALWWTVALLLVPEQARPPAGALTLEAAAIAATALAAASAAVRFTDRAEPGTAVATGLLLTAMTVPTLLLPERWALLVAVNDPHWDDAHERWAAILVVAALLCAVCCTEPARTWRPTAPARR</sequence>
<keyword evidence="1" id="KW-1133">Transmembrane helix</keyword>
<keyword evidence="1" id="KW-0812">Transmembrane</keyword>
<keyword evidence="3" id="KW-1185">Reference proteome</keyword>
<evidence type="ECO:0000313" key="2">
    <source>
        <dbReference type="EMBL" id="QFZ78884.1"/>
    </source>
</evidence>
<name>A0A5Q0LR93_9ACTN</name>
<keyword evidence="1" id="KW-0472">Membrane</keyword>
<evidence type="ECO:0000313" key="3">
    <source>
        <dbReference type="Proteomes" id="UP000326179"/>
    </source>
</evidence>
<protein>
    <submittedName>
        <fullName evidence="2">ABC transporter</fullName>
    </submittedName>
</protein>
<dbReference type="EMBL" id="CP045643">
    <property type="protein sequence ID" value="QFZ78884.1"/>
    <property type="molecule type" value="Genomic_DNA"/>
</dbReference>
<feature type="transmembrane region" description="Helical" evidence="1">
    <location>
        <begin position="116"/>
        <end position="136"/>
    </location>
</feature>
<accession>A0A5Q0LR93</accession>
<dbReference type="AlphaFoldDB" id="A0A5Q0LR93"/>
<feature type="transmembrane region" description="Helical" evidence="1">
    <location>
        <begin position="143"/>
        <end position="163"/>
    </location>
</feature>
<dbReference type="KEGG" id="sfy:GFH48_21940"/>
<feature type="transmembrane region" description="Helical" evidence="1">
    <location>
        <begin position="84"/>
        <end position="104"/>
    </location>
</feature>
<gene>
    <name evidence="2" type="ORF">GFH48_21940</name>
</gene>
<proteinExistence type="predicted"/>
<dbReference type="Proteomes" id="UP000326179">
    <property type="component" value="Chromosome"/>
</dbReference>
<reference evidence="2 3" key="1">
    <citation type="submission" date="2019-10" db="EMBL/GenBank/DDBJ databases">
        <title>A novel species.</title>
        <authorList>
            <person name="Gao J."/>
        </authorList>
    </citation>
    <scope>NUCLEOTIDE SEQUENCE [LARGE SCALE GENOMIC DNA]</scope>
    <source>
        <strain evidence="2 3">QMT-28</strain>
    </source>
</reference>
<feature type="transmembrane region" description="Helical" evidence="1">
    <location>
        <begin position="47"/>
        <end position="63"/>
    </location>
</feature>
<organism evidence="2 3">
    <name type="scientific">Streptomyces fagopyri</name>
    <dbReference type="NCBI Taxonomy" id="2662397"/>
    <lineage>
        <taxon>Bacteria</taxon>
        <taxon>Bacillati</taxon>
        <taxon>Actinomycetota</taxon>
        <taxon>Actinomycetes</taxon>
        <taxon>Kitasatosporales</taxon>
        <taxon>Streptomycetaceae</taxon>
        <taxon>Streptomyces</taxon>
    </lineage>
</organism>
<feature type="transmembrane region" description="Helical" evidence="1">
    <location>
        <begin position="183"/>
        <end position="203"/>
    </location>
</feature>
<evidence type="ECO:0000256" key="1">
    <source>
        <dbReference type="SAM" id="Phobius"/>
    </source>
</evidence>